<name>A0A438ZML3_HELPX</name>
<reference evidence="2 3" key="1">
    <citation type="submission" date="2018-10" db="EMBL/GenBank/DDBJ databases">
        <title>Genetic determinants and prediction of antibiotic resistance phenotypes in Helicobacter pylori.</title>
        <authorList>
            <person name="Wagner K."/>
        </authorList>
    </citation>
    <scope>NUCLEOTIDE SEQUENCE [LARGE SCALE GENOMIC DNA]</scope>
    <source>
        <strain evidence="2 3">ZH117</strain>
    </source>
</reference>
<accession>A0A438ZML3</accession>
<dbReference type="EMBL" id="RJIC01000002">
    <property type="protein sequence ID" value="RVZ65161.1"/>
    <property type="molecule type" value="Genomic_DNA"/>
</dbReference>
<keyword evidence="1" id="KW-0812">Transmembrane</keyword>
<feature type="transmembrane region" description="Helical" evidence="1">
    <location>
        <begin position="25"/>
        <end position="42"/>
    </location>
</feature>
<gene>
    <name evidence="2" type="ORF">EC574_01430</name>
</gene>
<proteinExistence type="predicted"/>
<evidence type="ECO:0000313" key="3">
    <source>
        <dbReference type="Proteomes" id="UP000288704"/>
    </source>
</evidence>
<keyword evidence="1" id="KW-0472">Membrane</keyword>
<keyword evidence="1" id="KW-1133">Transmembrane helix</keyword>
<organism evidence="2 3">
    <name type="scientific">Helicobacter pylori</name>
    <name type="common">Campylobacter pylori</name>
    <dbReference type="NCBI Taxonomy" id="210"/>
    <lineage>
        <taxon>Bacteria</taxon>
        <taxon>Pseudomonadati</taxon>
        <taxon>Campylobacterota</taxon>
        <taxon>Epsilonproteobacteria</taxon>
        <taxon>Campylobacterales</taxon>
        <taxon>Helicobacteraceae</taxon>
        <taxon>Helicobacter</taxon>
    </lineage>
</organism>
<comment type="caution">
    <text evidence="2">The sequence shown here is derived from an EMBL/GenBank/DDBJ whole genome shotgun (WGS) entry which is preliminary data.</text>
</comment>
<evidence type="ECO:0000256" key="1">
    <source>
        <dbReference type="SAM" id="Phobius"/>
    </source>
</evidence>
<sequence length="65" mass="7623">MKKALLRGLVGGCKGDYFKIPSYPLKSFIFELFFFLSLKFFIDTMPNLKNKRFNSNLRKNFDYGG</sequence>
<evidence type="ECO:0000313" key="2">
    <source>
        <dbReference type="EMBL" id="RVZ65161.1"/>
    </source>
</evidence>
<dbReference type="Proteomes" id="UP000288704">
    <property type="component" value="Unassembled WGS sequence"/>
</dbReference>
<protein>
    <submittedName>
        <fullName evidence="2">Uncharacterized protein</fullName>
    </submittedName>
</protein>
<dbReference type="AlphaFoldDB" id="A0A438ZML3"/>